<dbReference type="AlphaFoldDB" id="A0A3B0YN29"/>
<accession>A0A3B0YN29</accession>
<gene>
    <name evidence="1" type="ORF">MNBD_GAMMA09-3328</name>
</gene>
<dbReference type="EMBL" id="UOFI01000192">
    <property type="protein sequence ID" value="VAW70334.1"/>
    <property type="molecule type" value="Genomic_DNA"/>
</dbReference>
<protein>
    <submittedName>
        <fullName evidence="1">Uncharacterized protein</fullName>
    </submittedName>
</protein>
<organism evidence="1">
    <name type="scientific">hydrothermal vent metagenome</name>
    <dbReference type="NCBI Taxonomy" id="652676"/>
    <lineage>
        <taxon>unclassified sequences</taxon>
        <taxon>metagenomes</taxon>
        <taxon>ecological metagenomes</taxon>
    </lineage>
</organism>
<sequence length="126" mass="14990">MKKYQLTIDNLKPVTFCATNSQIKSRLHSAYIEFKNKHSLSHVLLYVYHPVQGWRQVVDVRGCYRIINNPLKLNYQDLFFAVIHTLAESDLLPTAQQRQKIIEKNRQAERNLNAEIKRHYFHLIKK</sequence>
<evidence type="ECO:0000313" key="1">
    <source>
        <dbReference type="EMBL" id="VAW70334.1"/>
    </source>
</evidence>
<reference evidence="1" key="1">
    <citation type="submission" date="2018-06" db="EMBL/GenBank/DDBJ databases">
        <authorList>
            <person name="Zhirakovskaya E."/>
        </authorList>
    </citation>
    <scope>NUCLEOTIDE SEQUENCE</scope>
</reference>
<proteinExistence type="predicted"/>
<name>A0A3B0YN29_9ZZZZ</name>